<dbReference type="PANTHER" id="PTHR23501:SF39">
    <property type="entry name" value="MULTIDRUG TRANSPORTER, PUTATIVE (AFU_ORTHOLOGUE AFUA_1G05010)-RELATED"/>
    <property type="match status" value="1"/>
</dbReference>
<feature type="transmembrane region" description="Helical" evidence="5">
    <location>
        <begin position="374"/>
        <end position="395"/>
    </location>
</feature>
<accession>A0ABY6UZ24</accession>
<feature type="transmembrane region" description="Helical" evidence="5">
    <location>
        <begin position="428"/>
        <end position="449"/>
    </location>
</feature>
<dbReference type="InterPro" id="IPR011701">
    <property type="entry name" value="MFS"/>
</dbReference>
<organism evidence="7 8">
    <name type="scientific">Bionectria ochroleuca</name>
    <name type="common">Gliocladium roseum</name>
    <dbReference type="NCBI Taxonomy" id="29856"/>
    <lineage>
        <taxon>Eukaryota</taxon>
        <taxon>Fungi</taxon>
        <taxon>Dikarya</taxon>
        <taxon>Ascomycota</taxon>
        <taxon>Pezizomycotina</taxon>
        <taxon>Sordariomycetes</taxon>
        <taxon>Hypocreomycetidae</taxon>
        <taxon>Hypocreales</taxon>
        <taxon>Bionectriaceae</taxon>
        <taxon>Clonostachys</taxon>
    </lineage>
</organism>
<feature type="transmembrane region" description="Helical" evidence="5">
    <location>
        <begin position="84"/>
        <end position="101"/>
    </location>
</feature>
<feature type="transmembrane region" description="Helical" evidence="5">
    <location>
        <begin position="519"/>
        <end position="540"/>
    </location>
</feature>
<dbReference type="Pfam" id="PF07690">
    <property type="entry name" value="MFS_1"/>
    <property type="match status" value="1"/>
</dbReference>
<keyword evidence="4 5" id="KW-0472">Membrane</keyword>
<dbReference type="Proteomes" id="UP000766486">
    <property type="component" value="Unassembled WGS sequence"/>
</dbReference>
<dbReference type="InterPro" id="IPR036259">
    <property type="entry name" value="MFS_trans_sf"/>
</dbReference>
<sequence length="603" mass="65769">MLISYITSLFKSDSRSPDKCEHQGAESVEPCPQCQAANQYQKYRWKIILGLVFPFALQALDSTIIASALPWIASDFGEVSQLNWIVSCFNLTSAAFIPFWAQMADILGRNVTLNASIILMLIGSALCTGAPTHAFPVLLLGRAFQGLAAAGLNVVVHTILADRVSLQENARNWTLFSFIGGISYALGPVIGGYLTNANWRWCFGINLPVAFVAIIITFVVLRKELLGPQPIPELDETAETGRRTKLAARLKTVDIGGQVLFLVGFGLIILALTWGGATYPWYSAAIIVSLVFGFIFIGAFVCWERLMVPRSFLAEKLPWQRPMIPWDILSHRDIGLLFYSEITSGMAMHAVLYYCNIYFIAVKDYTADKAGVQLLYFTPGIAGGIFVCSTIISSWPRMTWPAIFLGTLVEAVGIGMMAYALYTESSSTIFGMMALVGAGGGLRMMASPLHGVGIFRQNRAAVIGLLTFATPLGGTIGLTIMSTVFNNVSNLETDGDFSAIRNMDPIAQEAAKHSAKMGVVWAFVALTPLMVLAFFCSLFLGNVTVAGKGDSGADEDQHIVMKEIFLLSLLRGRFNRNSYERAVRLDSSDQGADVEQIPMTSRK</sequence>
<keyword evidence="8" id="KW-1185">Reference proteome</keyword>
<feature type="transmembrane region" description="Helical" evidence="5">
    <location>
        <begin position="143"/>
        <end position="161"/>
    </location>
</feature>
<dbReference type="PROSITE" id="PS50850">
    <property type="entry name" value="MFS"/>
    <property type="match status" value="1"/>
</dbReference>
<dbReference type="SUPFAM" id="SSF103473">
    <property type="entry name" value="MFS general substrate transporter"/>
    <property type="match status" value="2"/>
</dbReference>
<feature type="transmembrane region" description="Helical" evidence="5">
    <location>
        <begin position="201"/>
        <end position="221"/>
    </location>
</feature>
<feature type="transmembrane region" description="Helical" evidence="5">
    <location>
        <begin position="113"/>
        <end position="131"/>
    </location>
</feature>
<feature type="transmembrane region" description="Helical" evidence="5">
    <location>
        <begin position="402"/>
        <end position="422"/>
    </location>
</feature>
<comment type="subcellular location">
    <subcellularLocation>
        <location evidence="1">Membrane</location>
        <topology evidence="1">Multi-pass membrane protein</topology>
    </subcellularLocation>
</comment>
<feature type="transmembrane region" description="Helical" evidence="5">
    <location>
        <begin position="47"/>
        <end position="72"/>
    </location>
</feature>
<reference evidence="7 8" key="1">
    <citation type="submission" date="2019-06" db="EMBL/GenBank/DDBJ databases">
        <authorList>
            <person name="Broberg M."/>
        </authorList>
    </citation>
    <scope>NUCLEOTIDE SEQUENCE [LARGE SCALE GENOMIC DNA]</scope>
</reference>
<evidence type="ECO:0000256" key="3">
    <source>
        <dbReference type="ARBA" id="ARBA00022989"/>
    </source>
</evidence>
<feature type="transmembrane region" description="Helical" evidence="5">
    <location>
        <begin position="336"/>
        <end position="362"/>
    </location>
</feature>
<evidence type="ECO:0000313" key="8">
    <source>
        <dbReference type="Proteomes" id="UP000766486"/>
    </source>
</evidence>
<feature type="transmembrane region" description="Helical" evidence="5">
    <location>
        <begin position="173"/>
        <end position="195"/>
    </location>
</feature>
<dbReference type="EMBL" id="CABFNS010000907">
    <property type="protein sequence ID" value="VUC35210.1"/>
    <property type="molecule type" value="Genomic_DNA"/>
</dbReference>
<evidence type="ECO:0000256" key="2">
    <source>
        <dbReference type="ARBA" id="ARBA00022692"/>
    </source>
</evidence>
<feature type="domain" description="Major facilitator superfamily (MFS) profile" evidence="6">
    <location>
        <begin position="47"/>
        <end position="545"/>
    </location>
</feature>
<evidence type="ECO:0000256" key="1">
    <source>
        <dbReference type="ARBA" id="ARBA00004141"/>
    </source>
</evidence>
<dbReference type="Gene3D" id="1.20.1250.20">
    <property type="entry name" value="MFS general substrate transporter like domains"/>
    <property type="match status" value="1"/>
</dbReference>
<proteinExistence type="predicted"/>
<evidence type="ECO:0000313" key="7">
    <source>
        <dbReference type="EMBL" id="VUC35210.1"/>
    </source>
</evidence>
<evidence type="ECO:0000259" key="6">
    <source>
        <dbReference type="PROSITE" id="PS50850"/>
    </source>
</evidence>
<comment type="caution">
    <text evidence="7">The sequence shown here is derived from an EMBL/GenBank/DDBJ whole genome shotgun (WGS) entry which is preliminary data.</text>
</comment>
<gene>
    <name evidence="7" type="ORF">CLO192961_LOCUS407887</name>
</gene>
<keyword evidence="2 5" id="KW-0812">Transmembrane</keyword>
<feature type="transmembrane region" description="Helical" evidence="5">
    <location>
        <begin position="252"/>
        <end position="275"/>
    </location>
</feature>
<dbReference type="InterPro" id="IPR020846">
    <property type="entry name" value="MFS_dom"/>
</dbReference>
<name>A0ABY6UZ24_BIOOC</name>
<dbReference type="PANTHER" id="PTHR23501">
    <property type="entry name" value="MAJOR FACILITATOR SUPERFAMILY"/>
    <property type="match status" value="1"/>
</dbReference>
<protein>
    <recommendedName>
        <fullName evidence="6">Major facilitator superfamily (MFS) profile domain-containing protein</fullName>
    </recommendedName>
</protein>
<feature type="transmembrane region" description="Helical" evidence="5">
    <location>
        <begin position="281"/>
        <end position="303"/>
    </location>
</feature>
<evidence type="ECO:0000256" key="5">
    <source>
        <dbReference type="SAM" id="Phobius"/>
    </source>
</evidence>
<keyword evidence="3 5" id="KW-1133">Transmembrane helix</keyword>
<evidence type="ECO:0000256" key="4">
    <source>
        <dbReference type="ARBA" id="ARBA00023136"/>
    </source>
</evidence>
<feature type="transmembrane region" description="Helical" evidence="5">
    <location>
        <begin position="461"/>
        <end position="485"/>
    </location>
</feature>